<dbReference type="GO" id="GO:0070973">
    <property type="term" value="P:protein localization to endoplasmic reticulum exit site"/>
    <property type="evidence" value="ECO:0007669"/>
    <property type="project" value="UniProtKB-UniRule"/>
</dbReference>
<dbReference type="Proteomes" id="UP000000598">
    <property type="component" value="Chromosome B"/>
</dbReference>
<proteinExistence type="inferred from homology"/>
<organism evidence="8 9">
    <name type="scientific">Kluyveromyces lactis (strain ATCC 8585 / CBS 2359 / DSM 70799 / NBRC 1267 / NRRL Y-1140 / WM37)</name>
    <name type="common">Yeast</name>
    <name type="synonym">Candida sphaerica</name>
    <dbReference type="NCBI Taxonomy" id="284590"/>
    <lineage>
        <taxon>Eukaryota</taxon>
        <taxon>Fungi</taxon>
        <taxon>Dikarya</taxon>
        <taxon>Ascomycota</taxon>
        <taxon>Saccharomycotina</taxon>
        <taxon>Saccharomycetes</taxon>
        <taxon>Saccharomycetales</taxon>
        <taxon>Saccharomycetaceae</taxon>
        <taxon>Kluyveromyces</taxon>
    </lineage>
</organism>
<dbReference type="InParanoid" id="Q6CWL9"/>
<dbReference type="PaxDb" id="284590-Q6CWL9"/>
<name>Q6CWL9_KLULA</name>
<accession>Q6CWL9</accession>
<protein>
    <recommendedName>
        <fullName evidence="5">Endoplasmic reticulum transmembrane protein</fullName>
    </recommendedName>
</protein>
<evidence type="ECO:0000256" key="2">
    <source>
        <dbReference type="ARBA" id="ARBA00022692"/>
    </source>
</evidence>
<dbReference type="GO" id="GO:0006886">
    <property type="term" value="P:intracellular protein transport"/>
    <property type="evidence" value="ECO:0007669"/>
    <property type="project" value="UniProtKB-UniRule"/>
</dbReference>
<comment type="similarity">
    <text evidence="5">Belongs to the BCAP29/BCAP31 family.</text>
</comment>
<keyword evidence="2 5" id="KW-0812">Transmembrane</keyword>
<keyword evidence="6" id="KW-0175">Coiled coil</keyword>
<dbReference type="eggNOG" id="KOG1962">
    <property type="taxonomic scope" value="Eukaryota"/>
</dbReference>
<feature type="transmembrane region" description="Helical" evidence="5">
    <location>
        <begin position="107"/>
        <end position="128"/>
    </location>
</feature>
<keyword evidence="5" id="KW-0653">Protein transport</keyword>
<keyword evidence="5" id="KW-0256">Endoplasmic reticulum</keyword>
<dbReference type="Pfam" id="PF05529">
    <property type="entry name" value="Bap31"/>
    <property type="match status" value="1"/>
</dbReference>
<comment type="subcellular location">
    <subcellularLocation>
        <location evidence="5">Endoplasmic reticulum membrane</location>
        <topology evidence="5">Multi-pass membrane protein</topology>
    </subcellularLocation>
    <subcellularLocation>
        <location evidence="1">Membrane</location>
        <topology evidence="1">Multi-pass membrane protein</topology>
    </subcellularLocation>
</comment>
<dbReference type="KEGG" id="kla:KLLA0_B03091g"/>
<dbReference type="PANTHER" id="PTHR12701:SF20">
    <property type="entry name" value="ENDOPLASMIC RETICULUM TRANSMEMBRANE PROTEIN"/>
    <property type="match status" value="1"/>
</dbReference>
<evidence type="ECO:0000313" key="9">
    <source>
        <dbReference type="Proteomes" id="UP000000598"/>
    </source>
</evidence>
<comment type="function">
    <text evidence="5">May play a role in anterograde transport of membrane proteins from the endoplasmic reticulum to the Golgi.</text>
</comment>
<feature type="transmembrane region" description="Helical" evidence="5">
    <location>
        <begin position="68"/>
        <end position="87"/>
    </location>
</feature>
<keyword evidence="3 5" id="KW-1133">Transmembrane helix</keyword>
<feature type="domain" description="BAP29/BAP31 transmembrane" evidence="7">
    <location>
        <begin position="66"/>
        <end position="200"/>
    </location>
</feature>
<keyword evidence="9" id="KW-1185">Reference proteome</keyword>
<dbReference type="GO" id="GO:0006888">
    <property type="term" value="P:endoplasmic reticulum to Golgi vesicle-mediated transport"/>
    <property type="evidence" value="ECO:0007669"/>
    <property type="project" value="UniProtKB-UniRule"/>
</dbReference>
<reference evidence="8 9" key="1">
    <citation type="journal article" date="2004" name="Nature">
        <title>Genome evolution in yeasts.</title>
        <authorList>
            <consortium name="Genolevures"/>
            <person name="Dujon B."/>
            <person name="Sherman D."/>
            <person name="Fischer G."/>
            <person name="Durrens P."/>
            <person name="Casaregola S."/>
            <person name="Lafontaine I."/>
            <person name="de Montigny J."/>
            <person name="Marck C."/>
            <person name="Neuveglise C."/>
            <person name="Talla E."/>
            <person name="Goffard N."/>
            <person name="Frangeul L."/>
            <person name="Aigle M."/>
            <person name="Anthouard V."/>
            <person name="Babour A."/>
            <person name="Barbe V."/>
            <person name="Barnay S."/>
            <person name="Blanchin S."/>
            <person name="Beckerich J.M."/>
            <person name="Beyne E."/>
            <person name="Bleykasten C."/>
            <person name="Boisrame A."/>
            <person name="Boyer J."/>
            <person name="Cattolico L."/>
            <person name="Confanioleri F."/>
            <person name="de Daruvar A."/>
            <person name="Despons L."/>
            <person name="Fabre E."/>
            <person name="Fairhead C."/>
            <person name="Ferry-Dumazet H."/>
            <person name="Groppi A."/>
            <person name="Hantraye F."/>
            <person name="Hennequin C."/>
            <person name="Jauniaux N."/>
            <person name="Joyet P."/>
            <person name="Kachouri R."/>
            <person name="Kerrest A."/>
            <person name="Koszul R."/>
            <person name="Lemaire M."/>
            <person name="Lesur I."/>
            <person name="Ma L."/>
            <person name="Muller H."/>
            <person name="Nicaud J.M."/>
            <person name="Nikolski M."/>
            <person name="Oztas S."/>
            <person name="Ozier-Kalogeropoulos O."/>
            <person name="Pellenz S."/>
            <person name="Potier S."/>
            <person name="Richard G.F."/>
            <person name="Straub M.L."/>
            <person name="Suleau A."/>
            <person name="Swennene D."/>
            <person name="Tekaia F."/>
            <person name="Wesolowski-Louvel M."/>
            <person name="Westhof E."/>
            <person name="Wirth B."/>
            <person name="Zeniou-Meyer M."/>
            <person name="Zivanovic I."/>
            <person name="Bolotin-Fukuhara M."/>
            <person name="Thierry A."/>
            <person name="Bouchier C."/>
            <person name="Caudron B."/>
            <person name="Scarpelli C."/>
            <person name="Gaillardin C."/>
            <person name="Weissenbach J."/>
            <person name="Wincker P."/>
            <person name="Souciet J.L."/>
        </authorList>
    </citation>
    <scope>NUCLEOTIDE SEQUENCE [LARGE SCALE GENOMIC DNA]</scope>
    <source>
        <strain evidence="9">ATCC 8585 / CBS 2359 / DSM 70799 / NBRC 1267 / NRRL Y-1140 / WM37</strain>
    </source>
</reference>
<feature type="coiled-coil region" evidence="6">
    <location>
        <begin position="215"/>
        <end position="242"/>
    </location>
</feature>
<evidence type="ECO:0000256" key="4">
    <source>
        <dbReference type="ARBA" id="ARBA00023136"/>
    </source>
</evidence>
<keyword evidence="4 5" id="KW-0472">Membrane</keyword>
<feature type="transmembrane region" description="Helical" evidence="5">
    <location>
        <begin position="170"/>
        <end position="191"/>
    </location>
</feature>
<dbReference type="GO" id="GO:0005789">
    <property type="term" value="C:endoplasmic reticulum membrane"/>
    <property type="evidence" value="ECO:0007669"/>
    <property type="project" value="UniProtKB-SubCell"/>
</dbReference>
<evidence type="ECO:0000313" key="8">
    <source>
        <dbReference type="EMBL" id="CAH02063.1"/>
    </source>
</evidence>
<dbReference type="OMA" id="FIDCINR"/>
<evidence type="ECO:0000256" key="3">
    <source>
        <dbReference type="ARBA" id="ARBA00022989"/>
    </source>
</evidence>
<sequence>MSFCQNVCCTLYIFTLMSSHQFPSYFNHTTLTGIKSSLFSPNANSIFIRLSLACKINTRTIGYLEMSLYHSLVFAILVVELITLTLLGLPLPSKFKKPVISALSKPFFSPTVQITIKCLLAFILLLFVDSINKVYSVEGELDKLKEVGTGTHPQGRMEILSRKFFWQRNMYLTGITLFLTFVLSRTVNLVWELFELKEDYHLILKSEEDKLAPQQKALEKEIESVDEEITRLKEQASALQKEME</sequence>
<dbReference type="InterPro" id="IPR040463">
    <property type="entry name" value="BAP29/BAP31_N"/>
</dbReference>
<dbReference type="FunCoup" id="Q6CWL9">
    <property type="interactions" value="673"/>
</dbReference>
<evidence type="ECO:0000256" key="6">
    <source>
        <dbReference type="SAM" id="Coils"/>
    </source>
</evidence>
<dbReference type="STRING" id="284590.Q6CWL9"/>
<dbReference type="HOGENOM" id="CLU_087648_0_0_1"/>
<keyword evidence="5" id="KW-0931">ER-Golgi transport</keyword>
<dbReference type="PANTHER" id="PTHR12701">
    <property type="entry name" value="BCR-ASSOCIATED PROTEIN, BAP"/>
    <property type="match status" value="1"/>
</dbReference>
<dbReference type="AlphaFoldDB" id="Q6CWL9"/>
<dbReference type="EMBL" id="CR382122">
    <property type="protein sequence ID" value="CAH02063.1"/>
    <property type="molecule type" value="Genomic_DNA"/>
</dbReference>
<dbReference type="InterPro" id="IPR008417">
    <property type="entry name" value="BAP29/BAP31"/>
</dbReference>
<gene>
    <name evidence="8" type="ORF">KLLA0_B03091g</name>
</gene>
<keyword evidence="5" id="KW-0813">Transport</keyword>
<evidence type="ECO:0000256" key="5">
    <source>
        <dbReference type="RuleBase" id="RU367026"/>
    </source>
</evidence>
<evidence type="ECO:0000259" key="7">
    <source>
        <dbReference type="Pfam" id="PF05529"/>
    </source>
</evidence>
<evidence type="ECO:0000256" key="1">
    <source>
        <dbReference type="ARBA" id="ARBA00004141"/>
    </source>
</evidence>